<reference evidence="1 2" key="1">
    <citation type="submission" date="2024-10" db="EMBL/GenBank/DDBJ databases">
        <title>Updated reference genomes for cyclostephanoid diatoms.</title>
        <authorList>
            <person name="Roberts W.R."/>
            <person name="Alverson A.J."/>
        </authorList>
    </citation>
    <scope>NUCLEOTIDE SEQUENCE [LARGE SCALE GENOMIC DNA]</scope>
    <source>
        <strain evidence="1 2">AJA276-08</strain>
    </source>
</reference>
<protein>
    <submittedName>
        <fullName evidence="1">Uncharacterized protein</fullName>
    </submittedName>
</protein>
<proteinExistence type="predicted"/>
<dbReference type="InterPro" id="IPR036038">
    <property type="entry name" value="Aminotransferase-like"/>
</dbReference>
<dbReference type="PANTHER" id="PTHR47703">
    <property type="entry name" value="D-AMINOACID AMINOTRANSFERASE-LIKE PLP-DEPENDENT ENZYMES SUPERFAMILY PROTEIN"/>
    <property type="match status" value="1"/>
</dbReference>
<dbReference type="SUPFAM" id="SSF56752">
    <property type="entry name" value="D-aminoacid aminotransferase-like PLP-dependent enzymes"/>
    <property type="match status" value="1"/>
</dbReference>
<dbReference type="InterPro" id="IPR043132">
    <property type="entry name" value="BCAT-like_C"/>
</dbReference>
<organism evidence="1 2">
    <name type="scientific">Stephanodiscus triporus</name>
    <dbReference type="NCBI Taxonomy" id="2934178"/>
    <lineage>
        <taxon>Eukaryota</taxon>
        <taxon>Sar</taxon>
        <taxon>Stramenopiles</taxon>
        <taxon>Ochrophyta</taxon>
        <taxon>Bacillariophyta</taxon>
        <taxon>Coscinodiscophyceae</taxon>
        <taxon>Thalassiosirophycidae</taxon>
        <taxon>Stephanodiscales</taxon>
        <taxon>Stephanodiscaceae</taxon>
        <taxon>Stephanodiscus</taxon>
    </lineage>
</organism>
<comment type="caution">
    <text evidence="1">The sequence shown here is derived from an EMBL/GenBank/DDBJ whole genome shotgun (WGS) entry which is preliminary data.</text>
</comment>
<dbReference type="AlphaFoldDB" id="A0ABD3MW47"/>
<evidence type="ECO:0000313" key="1">
    <source>
        <dbReference type="EMBL" id="KAL3768184.1"/>
    </source>
</evidence>
<name>A0ABD3MW47_9STRA</name>
<dbReference type="EMBL" id="JALLAZ020001685">
    <property type="protein sequence ID" value="KAL3768184.1"/>
    <property type="molecule type" value="Genomic_DNA"/>
</dbReference>
<accession>A0ABD3MW47</accession>
<dbReference type="Gene3D" id="3.20.10.10">
    <property type="entry name" value="D-amino Acid Aminotransferase, subunit A, domain 2"/>
    <property type="match status" value="1"/>
</dbReference>
<keyword evidence="2" id="KW-1185">Reference proteome</keyword>
<sequence>MGAAVDVPFCADALAGSDIADPCHVQINRLEHDNEKIGYDVSSARGWMEHIEQCDGQLYGVGAYTVIRCDASYTKHTCNWKIWGLDFHTSRLWSSYRMLIESLGSDFDENTDEKEITRRTVRVINALLDEATLSLLEESMEDIHQLDLEDEHLTRTLMLTVLWTPSRKDADFKESESTQPIIVRGHAIFAGASRAQNCKEDSLPSPIAACIAVPSDPTAEEMSLLPHRHRNDSCLQIQSTHFVGAMAKISSWCRSRRPLEDSNRFKVPGSGVGEVLLVGRARNRAFDGKQNFIDSLEVLEGLITNFFVIYKDGTVRTAPLPKVLPGFVRHLVLDVVNEVQELVLDDLAPTVQDAKDGLWSEVFVTSAIKIIVPVNRVLIPPTGGMESITLWQSDCRELSDYPFTQLIRSELIKRGGDGAHSLKR</sequence>
<dbReference type="PANTHER" id="PTHR47703:SF2">
    <property type="entry name" value="D-AMINOACID AMINOTRANSFERASE-LIKE PLP-DEPENDENT ENZYMES SUPERFAMILY PROTEIN"/>
    <property type="match status" value="1"/>
</dbReference>
<gene>
    <name evidence="1" type="ORF">ACHAW5_007918</name>
</gene>
<evidence type="ECO:0000313" key="2">
    <source>
        <dbReference type="Proteomes" id="UP001530315"/>
    </source>
</evidence>
<dbReference type="Proteomes" id="UP001530315">
    <property type="component" value="Unassembled WGS sequence"/>
</dbReference>